<evidence type="ECO:0000313" key="16">
    <source>
        <dbReference type="EMBL" id="KAH7421238.1"/>
    </source>
</evidence>
<keyword evidence="17" id="KW-1185">Reference proteome</keyword>
<evidence type="ECO:0000256" key="4">
    <source>
        <dbReference type="ARBA" id="ARBA00022692"/>
    </source>
</evidence>
<feature type="region of interest" description="Disordered" evidence="13">
    <location>
        <begin position="726"/>
        <end position="745"/>
    </location>
</feature>
<dbReference type="EMBL" id="CM035418">
    <property type="protein sequence ID" value="KAH7421240.1"/>
    <property type="molecule type" value="Genomic_DNA"/>
</dbReference>
<dbReference type="GO" id="GO:0016020">
    <property type="term" value="C:membrane"/>
    <property type="evidence" value="ECO:0007669"/>
    <property type="project" value="UniProtKB-SubCell"/>
</dbReference>
<reference evidence="16" key="1">
    <citation type="submission" date="2021-08" db="EMBL/GenBank/DDBJ databases">
        <title>WGS assembly of Ceratopteris richardii.</title>
        <authorList>
            <person name="Marchant D.B."/>
            <person name="Chen G."/>
            <person name="Jenkins J."/>
            <person name="Shu S."/>
            <person name="Leebens-Mack J."/>
            <person name="Grimwood J."/>
            <person name="Schmutz J."/>
            <person name="Soltis P."/>
            <person name="Soltis D."/>
            <person name="Chen Z.-H."/>
        </authorList>
    </citation>
    <scope>NUCLEOTIDE SEQUENCE</scope>
    <source>
        <strain evidence="16">Whitten #5841</strain>
        <tissue evidence="16">Leaf</tissue>
    </source>
</reference>
<feature type="transmembrane region" description="Helical" evidence="14">
    <location>
        <begin position="348"/>
        <end position="373"/>
    </location>
</feature>
<dbReference type="InterPro" id="IPR008271">
    <property type="entry name" value="Ser/Thr_kinase_AS"/>
</dbReference>
<evidence type="ECO:0000256" key="9">
    <source>
        <dbReference type="ARBA" id="ARBA00022989"/>
    </source>
</evidence>
<evidence type="ECO:0000256" key="10">
    <source>
        <dbReference type="ARBA" id="ARBA00023136"/>
    </source>
</evidence>
<keyword evidence="5" id="KW-0732">Signal</keyword>
<dbReference type="FunFam" id="1.10.510.10:FF:000161">
    <property type="entry name" value="Wall-associated receptor kinase-like 20"/>
    <property type="match status" value="1"/>
</dbReference>
<dbReference type="Proteomes" id="UP000825935">
    <property type="component" value="Chromosome 13"/>
</dbReference>
<keyword evidence="10 14" id="KW-0472">Membrane</keyword>
<evidence type="ECO:0000256" key="3">
    <source>
        <dbReference type="ARBA" id="ARBA00022679"/>
    </source>
</evidence>
<evidence type="ECO:0000256" key="12">
    <source>
        <dbReference type="PROSITE-ProRule" id="PRU10141"/>
    </source>
</evidence>
<dbReference type="OrthoDB" id="4062651at2759"/>
<dbReference type="InterPro" id="IPR000719">
    <property type="entry name" value="Prot_kinase_dom"/>
</dbReference>
<dbReference type="CDD" id="cd14066">
    <property type="entry name" value="STKc_IRAK"/>
    <property type="match status" value="1"/>
</dbReference>
<dbReference type="PANTHER" id="PTHR46008">
    <property type="entry name" value="LEAF RUST 10 DISEASE-RESISTANCE LOCUS RECEPTOR-LIKE PROTEIN KINASE-LIKE 1.4"/>
    <property type="match status" value="1"/>
</dbReference>
<feature type="binding site" evidence="12">
    <location>
        <position position="452"/>
    </location>
    <ligand>
        <name>ATP</name>
        <dbReference type="ChEBI" id="CHEBI:30616"/>
    </ligand>
</feature>
<keyword evidence="4 14" id="KW-0812">Transmembrane</keyword>
<sequence length="745" mass="82231">MRDHPQKQKLQELYIPNFVCVVLLLGLLDAHIFDAATTADTSESCRSNVLRPGNSTTLNCSKNNFTVPFPFLSSSQCSDTYIIPPCETLQKYPIWPAFTNGALTNGNRSMQTFVTKMTATYALTGEEDIGCPKLGLIDTCHGYLNITWRSDAPSGKLCDALAPVANISDYIPGTINLTQFADSAFDFDSSNVILLFDCDSNLINSSPYKDVLEENSDACSFYSGKCNQTTRKCYQYNVSKELALKEVMSVKNCSNAMFFIRLNGSSKEFDWTAASIRLSWVTKGSGPIVSLAHSCSDCVNTSKTCGYEGETLQCFCSNGTLCPFSSSSDAAPSSLPTSTPRSPAKKKIFIPIIIGVASSLVLTAILLAIPFYIRKKSAKKACISSRVQNTYSSWMKRPSFLSRKQDSKLLEMPYTQLVHATDSFADKNVLGNGGFGDVYRGVLENGCRVAIKRLHHDNSRRLEHFYNEMKVLSDLEHPNLVRLFGFCACEDKRELLLVFEYASQGTVSDHLHGVLGPPLSWNLRLNIACETAGALSYLHHSIEPPIYHRDVKTANILLDDEFHAKLADFGLSKLVPPSSTHVSTGPQGTPGYLDPEYHQCYQLTEKSDVYSFGVVLMELLSGQLAVDLSRGRGVVNLSTLAMMKIQCGQLDELIDPSLEMKKDPRVENSIKKVAELAFQCLHEFRDDRPSMKSVAETLVDIQREYERKSNTHATGFLVQKRIPSSPSSILFSSGSSSHSSNVSSS</sequence>
<dbReference type="InterPro" id="IPR011009">
    <property type="entry name" value="Kinase-like_dom_sf"/>
</dbReference>
<dbReference type="SMART" id="SM00220">
    <property type="entry name" value="S_TKc"/>
    <property type="match status" value="1"/>
</dbReference>
<evidence type="ECO:0000259" key="15">
    <source>
        <dbReference type="PROSITE" id="PS50011"/>
    </source>
</evidence>
<keyword evidence="6 12" id="KW-0547">Nucleotide-binding</keyword>
<dbReference type="PANTHER" id="PTHR46008:SF2">
    <property type="entry name" value="LEAF RUST 10 DISEASE-RESISTANCE LOCUS RECEPTOR-LIKE PROTEIN KINASE-LIKE 1.4"/>
    <property type="match status" value="1"/>
</dbReference>
<dbReference type="GO" id="GO:0005524">
    <property type="term" value="F:ATP binding"/>
    <property type="evidence" value="ECO:0007669"/>
    <property type="project" value="UniProtKB-UniRule"/>
</dbReference>
<gene>
    <name evidence="16" type="ORF">KP509_13G047500</name>
</gene>
<accession>A0A8T2TFI1</accession>
<keyword evidence="2" id="KW-0723">Serine/threonine-protein kinase</keyword>
<dbReference type="InterPro" id="IPR017441">
    <property type="entry name" value="Protein_kinase_ATP_BS"/>
</dbReference>
<evidence type="ECO:0000313" key="17">
    <source>
        <dbReference type="Proteomes" id="UP000825935"/>
    </source>
</evidence>
<dbReference type="PROSITE" id="PS00108">
    <property type="entry name" value="PROTEIN_KINASE_ST"/>
    <property type="match status" value="1"/>
</dbReference>
<dbReference type="PROSITE" id="PS00107">
    <property type="entry name" value="PROTEIN_KINASE_ATP"/>
    <property type="match status" value="1"/>
</dbReference>
<evidence type="ECO:0000256" key="6">
    <source>
        <dbReference type="ARBA" id="ARBA00022741"/>
    </source>
</evidence>
<evidence type="ECO:0000256" key="8">
    <source>
        <dbReference type="ARBA" id="ARBA00022840"/>
    </source>
</evidence>
<comment type="subcellular location">
    <subcellularLocation>
        <location evidence="1">Membrane</location>
        <topology evidence="1">Single-pass membrane protein</topology>
    </subcellularLocation>
</comment>
<keyword evidence="8 12" id="KW-0067">ATP-binding</keyword>
<dbReference type="SUPFAM" id="SSF56112">
    <property type="entry name" value="Protein kinase-like (PK-like)"/>
    <property type="match status" value="1"/>
</dbReference>
<evidence type="ECO:0000256" key="7">
    <source>
        <dbReference type="ARBA" id="ARBA00022777"/>
    </source>
</evidence>
<evidence type="ECO:0000256" key="11">
    <source>
        <dbReference type="ARBA" id="ARBA00023180"/>
    </source>
</evidence>
<evidence type="ECO:0000256" key="5">
    <source>
        <dbReference type="ARBA" id="ARBA00022729"/>
    </source>
</evidence>
<evidence type="ECO:0000256" key="1">
    <source>
        <dbReference type="ARBA" id="ARBA00004167"/>
    </source>
</evidence>
<dbReference type="GO" id="GO:0004674">
    <property type="term" value="F:protein serine/threonine kinase activity"/>
    <property type="evidence" value="ECO:0007669"/>
    <property type="project" value="UniProtKB-KW"/>
</dbReference>
<keyword evidence="9 14" id="KW-1133">Transmembrane helix</keyword>
<feature type="domain" description="Protein kinase" evidence="15">
    <location>
        <begin position="424"/>
        <end position="706"/>
    </location>
</feature>
<dbReference type="EMBL" id="CM035418">
    <property type="protein sequence ID" value="KAH7421238.1"/>
    <property type="molecule type" value="Genomic_DNA"/>
</dbReference>
<dbReference type="Pfam" id="PF00069">
    <property type="entry name" value="Pkinase"/>
    <property type="match status" value="1"/>
</dbReference>
<comment type="caution">
    <text evidence="16">The sequence shown here is derived from an EMBL/GenBank/DDBJ whole genome shotgun (WGS) entry which is preliminary data.</text>
</comment>
<evidence type="ECO:0000256" key="13">
    <source>
        <dbReference type="SAM" id="MobiDB-lite"/>
    </source>
</evidence>
<evidence type="ECO:0000256" key="14">
    <source>
        <dbReference type="SAM" id="Phobius"/>
    </source>
</evidence>
<dbReference type="EMBL" id="CM035418">
    <property type="protein sequence ID" value="KAH7421237.1"/>
    <property type="molecule type" value="Genomic_DNA"/>
</dbReference>
<keyword evidence="7" id="KW-0418">Kinase</keyword>
<dbReference type="PROSITE" id="PS50011">
    <property type="entry name" value="PROTEIN_KINASE_DOM"/>
    <property type="match status" value="1"/>
</dbReference>
<organism evidence="16 17">
    <name type="scientific">Ceratopteris richardii</name>
    <name type="common">Triangle waterfern</name>
    <dbReference type="NCBI Taxonomy" id="49495"/>
    <lineage>
        <taxon>Eukaryota</taxon>
        <taxon>Viridiplantae</taxon>
        <taxon>Streptophyta</taxon>
        <taxon>Embryophyta</taxon>
        <taxon>Tracheophyta</taxon>
        <taxon>Polypodiopsida</taxon>
        <taxon>Polypodiidae</taxon>
        <taxon>Polypodiales</taxon>
        <taxon>Pteridineae</taxon>
        <taxon>Pteridaceae</taxon>
        <taxon>Parkerioideae</taxon>
        <taxon>Ceratopteris</taxon>
    </lineage>
</organism>
<name>A0A8T2TFI1_CERRI</name>
<keyword evidence="3" id="KW-0808">Transferase</keyword>
<keyword evidence="11" id="KW-0325">Glycoprotein</keyword>
<dbReference type="AlphaFoldDB" id="A0A8T2TFI1"/>
<protein>
    <recommendedName>
        <fullName evidence="15">Protein kinase domain-containing protein</fullName>
    </recommendedName>
</protein>
<proteinExistence type="predicted"/>
<dbReference type="OMA" id="CAYDEIA"/>
<evidence type="ECO:0000256" key="2">
    <source>
        <dbReference type="ARBA" id="ARBA00022527"/>
    </source>
</evidence>
<dbReference type="Gene3D" id="1.10.510.10">
    <property type="entry name" value="Transferase(Phosphotransferase) domain 1"/>
    <property type="match status" value="1"/>
</dbReference>
<dbReference type="Gene3D" id="3.30.200.20">
    <property type="entry name" value="Phosphorylase Kinase, domain 1"/>
    <property type="match status" value="1"/>
</dbReference>